<dbReference type="InterPro" id="IPR000620">
    <property type="entry name" value="EamA_dom"/>
</dbReference>
<keyword evidence="4" id="KW-1185">Reference proteome</keyword>
<accession>A0A7J0BLI8</accession>
<sequence>MLFLGEAAALATAALWGISACMHTAAARLIGSLSLNLFRLPLSLSFFLAGIVLFQSQWNLSHDQVLWLIGSGVIGLAFGDVVFYASAVRIGARLSVLMWELSPAVIAVLAYFFLDESISPMGIVGITLTLVGVVWVLLEKHDGSIPGLTPRRWLEGIGLVLLSVGAQSVSTLLARMALAQGGDVLVSAAVRTGSAVFALWIFVAMIGRAGRAIKTMREHPRAMRMTVLAGFIGPTVGVWLSLLAVKHTKAGIAATLIGLEPLVVIALLALYEKKRPSSRLLTGAFISFTGTALLFLR</sequence>
<comment type="caution">
    <text evidence="3">The sequence shown here is derived from an EMBL/GenBank/DDBJ whole genome shotgun (WGS) entry which is preliminary data.</text>
</comment>
<feature type="transmembrane region" description="Helical" evidence="1">
    <location>
        <begin position="227"/>
        <end position="245"/>
    </location>
</feature>
<feature type="domain" description="EamA" evidence="2">
    <location>
        <begin position="156"/>
        <end position="295"/>
    </location>
</feature>
<feature type="transmembrane region" description="Helical" evidence="1">
    <location>
        <begin position="278"/>
        <end position="296"/>
    </location>
</feature>
<dbReference type="GO" id="GO:0016020">
    <property type="term" value="C:membrane"/>
    <property type="evidence" value="ECO:0007669"/>
    <property type="project" value="InterPro"/>
</dbReference>
<evidence type="ECO:0000259" key="2">
    <source>
        <dbReference type="Pfam" id="PF00892"/>
    </source>
</evidence>
<feature type="transmembrane region" description="Helical" evidence="1">
    <location>
        <begin position="64"/>
        <end position="84"/>
    </location>
</feature>
<reference evidence="3 4" key="1">
    <citation type="submission" date="2020-05" db="EMBL/GenBank/DDBJ databases">
        <title>Draft genome sequence of Desulfovibrio sp. strain HN2T.</title>
        <authorList>
            <person name="Ueno A."/>
            <person name="Tamazawa S."/>
            <person name="Tamamura S."/>
            <person name="Murakami T."/>
            <person name="Kiyama T."/>
            <person name="Inomata H."/>
            <person name="Amano Y."/>
            <person name="Miyakawa K."/>
            <person name="Tamaki H."/>
            <person name="Naganuma T."/>
            <person name="Kaneko K."/>
        </authorList>
    </citation>
    <scope>NUCLEOTIDE SEQUENCE [LARGE SCALE GENOMIC DNA]</scope>
    <source>
        <strain evidence="3 4">HN2</strain>
    </source>
</reference>
<dbReference type="RefSeq" id="WP_174406088.1">
    <property type="nucleotide sequence ID" value="NZ_BLVO01000013.1"/>
</dbReference>
<dbReference type="Pfam" id="PF00892">
    <property type="entry name" value="EamA"/>
    <property type="match status" value="2"/>
</dbReference>
<feature type="transmembrane region" description="Helical" evidence="1">
    <location>
        <begin position="159"/>
        <end position="178"/>
    </location>
</feature>
<evidence type="ECO:0000313" key="4">
    <source>
        <dbReference type="Proteomes" id="UP000503840"/>
    </source>
</evidence>
<gene>
    <name evidence="3" type="ORF">DSM101010T_28640</name>
</gene>
<feature type="transmembrane region" description="Helical" evidence="1">
    <location>
        <begin position="251"/>
        <end position="271"/>
    </location>
</feature>
<dbReference type="PANTHER" id="PTHR22911">
    <property type="entry name" value="ACYL-MALONYL CONDENSING ENZYME-RELATED"/>
    <property type="match status" value="1"/>
</dbReference>
<dbReference type="EMBL" id="BLVO01000013">
    <property type="protein sequence ID" value="GFM34499.1"/>
    <property type="molecule type" value="Genomic_DNA"/>
</dbReference>
<feature type="transmembrane region" description="Helical" evidence="1">
    <location>
        <begin position="6"/>
        <end position="25"/>
    </location>
</feature>
<organism evidence="3 4">
    <name type="scientific">Desulfovibrio subterraneus</name>
    <dbReference type="NCBI Taxonomy" id="2718620"/>
    <lineage>
        <taxon>Bacteria</taxon>
        <taxon>Pseudomonadati</taxon>
        <taxon>Thermodesulfobacteriota</taxon>
        <taxon>Desulfovibrionia</taxon>
        <taxon>Desulfovibrionales</taxon>
        <taxon>Desulfovibrionaceae</taxon>
        <taxon>Desulfovibrio</taxon>
    </lineage>
</organism>
<feature type="domain" description="EamA" evidence="2">
    <location>
        <begin position="5"/>
        <end position="137"/>
    </location>
</feature>
<keyword evidence="1" id="KW-1133">Transmembrane helix</keyword>
<dbReference type="AlphaFoldDB" id="A0A7J0BLI8"/>
<keyword evidence="1" id="KW-0812">Transmembrane</keyword>
<feature type="transmembrane region" description="Helical" evidence="1">
    <location>
        <begin position="184"/>
        <end position="206"/>
    </location>
</feature>
<dbReference type="InterPro" id="IPR037185">
    <property type="entry name" value="EmrE-like"/>
</dbReference>
<feature type="transmembrane region" description="Helical" evidence="1">
    <location>
        <begin position="96"/>
        <end position="114"/>
    </location>
</feature>
<proteinExistence type="predicted"/>
<protein>
    <recommendedName>
        <fullName evidence="2">EamA domain-containing protein</fullName>
    </recommendedName>
</protein>
<name>A0A7J0BLI8_9BACT</name>
<evidence type="ECO:0000256" key="1">
    <source>
        <dbReference type="SAM" id="Phobius"/>
    </source>
</evidence>
<evidence type="ECO:0000313" key="3">
    <source>
        <dbReference type="EMBL" id="GFM34499.1"/>
    </source>
</evidence>
<dbReference type="SUPFAM" id="SSF103481">
    <property type="entry name" value="Multidrug resistance efflux transporter EmrE"/>
    <property type="match status" value="2"/>
</dbReference>
<feature type="transmembrane region" description="Helical" evidence="1">
    <location>
        <begin position="37"/>
        <end position="58"/>
    </location>
</feature>
<keyword evidence="1" id="KW-0472">Membrane</keyword>
<dbReference type="PANTHER" id="PTHR22911:SF79">
    <property type="entry name" value="MOBA-LIKE NTP TRANSFERASE DOMAIN-CONTAINING PROTEIN"/>
    <property type="match status" value="1"/>
</dbReference>
<dbReference type="Proteomes" id="UP000503840">
    <property type="component" value="Unassembled WGS sequence"/>
</dbReference>
<feature type="transmembrane region" description="Helical" evidence="1">
    <location>
        <begin position="120"/>
        <end position="138"/>
    </location>
</feature>